<dbReference type="AlphaFoldDB" id="C6A0F8"/>
<evidence type="ECO:0000313" key="1">
    <source>
        <dbReference type="EMBL" id="ACS89103.1"/>
    </source>
</evidence>
<protein>
    <submittedName>
        <fullName evidence="1">Uncharacterized protein</fullName>
    </submittedName>
</protein>
<proteinExistence type="predicted"/>
<sequence length="46" mass="5635">MQRLKPTIKIKTRKRVFEREVFDEDVEIESKPKVRFIQEVPRIHLA</sequence>
<dbReference type="GeneID" id="58787050"/>
<dbReference type="HOGENOM" id="CLU_208228_0_0_2"/>
<dbReference type="eggNOG" id="arCOG11330">
    <property type="taxonomic scope" value="Archaea"/>
</dbReference>
<keyword evidence="2" id="KW-1185">Reference proteome</keyword>
<organism evidence="1 2">
    <name type="scientific">Thermococcus sibiricus (strain DSM 12597 / MM 739)</name>
    <dbReference type="NCBI Taxonomy" id="604354"/>
    <lineage>
        <taxon>Archaea</taxon>
        <taxon>Methanobacteriati</taxon>
        <taxon>Methanobacteriota</taxon>
        <taxon>Thermococci</taxon>
        <taxon>Thermococcales</taxon>
        <taxon>Thermococcaceae</taxon>
        <taxon>Thermococcus</taxon>
    </lineage>
</organism>
<evidence type="ECO:0000313" key="2">
    <source>
        <dbReference type="Proteomes" id="UP000009079"/>
    </source>
</evidence>
<reference evidence="1 2" key="1">
    <citation type="journal article" date="2009" name="Appl. Environ. Microbiol.">
        <title>Metabolic versatility and indigenous origin of the archaeon Thermococcus sibiricus, isolated from a siberian oil reservoir, as revealed by genome analysis.</title>
        <authorList>
            <person name="Mardanov A.V."/>
            <person name="Ravin N.V."/>
            <person name="Svetlitchnyi V.A."/>
            <person name="Beletsky A.V."/>
            <person name="Miroshnichenko M.L."/>
            <person name="Bonch-Osmolovskaya E.A."/>
            <person name="Skryabin K.G."/>
        </authorList>
    </citation>
    <scope>NUCLEOTIDE SEQUENCE [LARGE SCALE GENOMIC DNA]</scope>
    <source>
        <strain evidence="2">DSM 12597 / MM 739</strain>
    </source>
</reference>
<dbReference type="EMBL" id="CP001463">
    <property type="protein sequence ID" value="ACS89103.1"/>
    <property type="molecule type" value="Genomic_DNA"/>
</dbReference>
<dbReference type="RefSeq" id="WP_012766064.1">
    <property type="nucleotide sequence ID" value="NC_012883.1"/>
</dbReference>
<gene>
    <name evidence="1" type="ordered locus">TSIB_0032</name>
</gene>
<name>C6A0F8_THESM</name>
<dbReference type="Proteomes" id="UP000009079">
    <property type="component" value="Chromosome"/>
</dbReference>
<dbReference type="KEGG" id="tsi:TSIB_0032"/>
<accession>C6A0F8</accession>